<sequence>MNEADALLRTINADLERMSGAEFLGEWGHLKR</sequence>
<proteinExistence type="predicted"/>
<reference evidence="1 2" key="1">
    <citation type="submission" date="2023-07" db="EMBL/GenBank/DDBJ databases">
        <title>Comparative genomics of wheat-associated soil bacteria to identify genetic determinants of phenazine resistance.</title>
        <authorList>
            <person name="Mouncey N."/>
        </authorList>
    </citation>
    <scope>NUCLEOTIDE SEQUENCE [LARGE SCALE GENOMIC DNA]</scope>
    <source>
        <strain evidence="1 2">V3I3</strain>
    </source>
</reference>
<organism evidence="1 2">
    <name type="scientific">Agromyces ramosus</name>
    <dbReference type="NCBI Taxonomy" id="33879"/>
    <lineage>
        <taxon>Bacteria</taxon>
        <taxon>Bacillati</taxon>
        <taxon>Actinomycetota</taxon>
        <taxon>Actinomycetes</taxon>
        <taxon>Micrococcales</taxon>
        <taxon>Microbacteriaceae</taxon>
        <taxon>Agromyces</taxon>
    </lineage>
</organism>
<protein>
    <submittedName>
        <fullName evidence="1">Uncharacterized protein</fullName>
    </submittedName>
</protein>
<evidence type="ECO:0000313" key="1">
    <source>
        <dbReference type="EMBL" id="MDQ0892935.1"/>
    </source>
</evidence>
<dbReference type="Proteomes" id="UP001239083">
    <property type="component" value="Unassembled WGS sequence"/>
</dbReference>
<comment type="caution">
    <text evidence="1">The sequence shown here is derived from an EMBL/GenBank/DDBJ whole genome shotgun (WGS) entry which is preliminary data.</text>
</comment>
<keyword evidence="2" id="KW-1185">Reference proteome</keyword>
<dbReference type="EMBL" id="JAUSYY010000001">
    <property type="protein sequence ID" value="MDQ0892935.1"/>
    <property type="molecule type" value="Genomic_DNA"/>
</dbReference>
<name>A0ABU0R4E2_9MICO</name>
<accession>A0ABU0R4E2</accession>
<evidence type="ECO:0000313" key="2">
    <source>
        <dbReference type="Proteomes" id="UP001239083"/>
    </source>
</evidence>
<gene>
    <name evidence="1" type="ORF">QFZ26_000490</name>
</gene>